<feature type="domain" description="SH3b" evidence="1">
    <location>
        <begin position="314"/>
        <end position="376"/>
    </location>
</feature>
<protein>
    <submittedName>
        <fullName evidence="2">M23 family metallopeptidase</fullName>
    </submittedName>
</protein>
<dbReference type="InterPro" id="IPR016047">
    <property type="entry name" value="M23ase_b-sheet_dom"/>
</dbReference>
<keyword evidence="3" id="KW-1185">Reference proteome</keyword>
<evidence type="ECO:0000313" key="3">
    <source>
        <dbReference type="Proteomes" id="UP001207337"/>
    </source>
</evidence>
<dbReference type="EMBL" id="JAJNDC010000002">
    <property type="protein sequence ID" value="MCW9713228.1"/>
    <property type="molecule type" value="Genomic_DNA"/>
</dbReference>
<dbReference type="RefSeq" id="WP_265789758.1">
    <property type="nucleotide sequence ID" value="NZ_BAABRS010000002.1"/>
</dbReference>
<evidence type="ECO:0000259" key="1">
    <source>
        <dbReference type="SMART" id="SM00287"/>
    </source>
</evidence>
<dbReference type="Pfam" id="PF08239">
    <property type="entry name" value="SH3_3"/>
    <property type="match status" value="1"/>
</dbReference>
<reference evidence="2 3" key="1">
    <citation type="submission" date="2021-11" db="EMBL/GenBank/DDBJ databases">
        <title>Aliifidinibius sp. nov., a new bacterium isolated from saline soil.</title>
        <authorList>
            <person name="Galisteo C."/>
            <person name="De La Haba R."/>
            <person name="Sanchez-Porro C."/>
            <person name="Ventosa A."/>
        </authorList>
    </citation>
    <scope>NUCLEOTIDE SEQUENCE [LARGE SCALE GENOMIC DNA]</scope>
    <source>
        <strain evidence="2 3">KACC 190600</strain>
    </source>
</reference>
<dbReference type="InterPro" id="IPR003646">
    <property type="entry name" value="SH3-like_bac-type"/>
</dbReference>
<accession>A0ABT3PZD1</accession>
<gene>
    <name evidence="2" type="ORF">LQ318_09955</name>
</gene>
<organism evidence="2 3">
    <name type="scientific">Fodinibius salicampi</name>
    <dbReference type="NCBI Taxonomy" id="1920655"/>
    <lineage>
        <taxon>Bacteria</taxon>
        <taxon>Pseudomonadati</taxon>
        <taxon>Balneolota</taxon>
        <taxon>Balneolia</taxon>
        <taxon>Balneolales</taxon>
        <taxon>Balneolaceae</taxon>
        <taxon>Fodinibius</taxon>
    </lineage>
</organism>
<dbReference type="PANTHER" id="PTHR21666">
    <property type="entry name" value="PEPTIDASE-RELATED"/>
    <property type="match status" value="1"/>
</dbReference>
<sequence>MKQTSILIFIVVLAIILVMESCKTVKRTFQPMSPYESYEKSLLDSPIGDKPMVREWRQAGDSALSQAVETTIPHKVTVSYFKDEPVAYSWQLDIERGRVLNARISPTDTTHQLFMDLFAFEDGNEEPSRIISAEDSLLHYESNQNQTVILRLQPELLVSGSITLSITDDPSMSFPVAEASPANIKSFWGAPRDGGARRHEGVDIFTGRGTPAIAAAKGQVSRTGTSNLGGNIVWLRSDGRGLYYAHLDSITVQSRQQVEVGDTLGLVGNTGNARTTPPHLHFGIYDNGAVNPLPFIDDPSPTASDPDVDTSLIGKWSRVQNAKANVRPLPSTQRPPIASLNQNEAVRILGATNSWYQIELPDDRKGFIYGSLLEATEEPLEMISTVTGDSLFEHFSARNPLLVTASEQEIPAFAHYGNKQLVRYKKRLMWIKSGS</sequence>
<comment type="caution">
    <text evidence="2">The sequence shown here is derived from an EMBL/GenBank/DDBJ whole genome shotgun (WGS) entry which is preliminary data.</text>
</comment>
<name>A0ABT3PZD1_9BACT</name>
<dbReference type="InterPro" id="IPR050570">
    <property type="entry name" value="Cell_wall_metabolism_enzyme"/>
</dbReference>
<dbReference type="SUPFAM" id="SSF51261">
    <property type="entry name" value="Duplicated hybrid motif"/>
    <property type="match status" value="1"/>
</dbReference>
<dbReference type="Pfam" id="PF01551">
    <property type="entry name" value="Peptidase_M23"/>
    <property type="match status" value="1"/>
</dbReference>
<dbReference type="Gene3D" id="2.70.70.10">
    <property type="entry name" value="Glucose Permease (Domain IIA)"/>
    <property type="match status" value="1"/>
</dbReference>
<evidence type="ECO:0000313" key="2">
    <source>
        <dbReference type="EMBL" id="MCW9713228.1"/>
    </source>
</evidence>
<dbReference type="Gene3D" id="2.30.30.40">
    <property type="entry name" value="SH3 Domains"/>
    <property type="match status" value="1"/>
</dbReference>
<dbReference type="SMART" id="SM00287">
    <property type="entry name" value="SH3b"/>
    <property type="match status" value="1"/>
</dbReference>
<proteinExistence type="predicted"/>
<dbReference type="PANTHER" id="PTHR21666:SF268">
    <property type="entry name" value="PEPTIDASE M23 DOMAIN-CONTAINING PROTEIN"/>
    <property type="match status" value="1"/>
</dbReference>
<dbReference type="Proteomes" id="UP001207337">
    <property type="component" value="Unassembled WGS sequence"/>
</dbReference>
<dbReference type="CDD" id="cd12797">
    <property type="entry name" value="M23_peptidase"/>
    <property type="match status" value="1"/>
</dbReference>
<dbReference type="InterPro" id="IPR011055">
    <property type="entry name" value="Dup_hybrid_motif"/>
</dbReference>